<dbReference type="Proteomes" id="UP001053296">
    <property type="component" value="Chromosome"/>
</dbReference>
<name>A0ABN6EPL6_9BACT</name>
<accession>A0ABN6EPL6</accession>
<evidence type="ECO:0000256" key="1">
    <source>
        <dbReference type="SAM" id="SignalP"/>
    </source>
</evidence>
<gene>
    <name evidence="2" type="ORF">PSDVSF_04550</name>
</gene>
<proteinExistence type="predicted"/>
<sequence length="316" mass="33031">MKKILLTMAALLLLTAPSFAGDHYTVSVTQIVEHPALDAIRNGVIDRLKEKGIDATFNVHIAQGNSATNVQIISQIKGEEPDLVLAIATPGAQAAAQKIKDRPIVFTGVTDPVSAGLVKDLKNSGNGNVTGMSDFSPMDKHVALIKEIVPSVKTIGVIYNAGEPNSVVLVNALTEQATLVGLGVEEATVANSSGVYQAAKSLVGRCDVVYIPTDNTVISAVESAVKVCSQNKLPLIVADVDSVARGAIAAVAVDYYRMGLQTGDMAAKILADGVKAGDMPVEFLNDLKLHVNKKAAAAMGVTLPEDIIARADKVIE</sequence>
<feature type="chain" id="PRO_5045784845" evidence="1">
    <location>
        <begin position="21"/>
        <end position="316"/>
    </location>
</feature>
<dbReference type="CDD" id="cd06325">
    <property type="entry name" value="PBP1_ABC_unchar_transporter"/>
    <property type="match status" value="1"/>
</dbReference>
<organism evidence="2 3">
    <name type="scientific">Pseudodesulfovibrio sediminis</name>
    <dbReference type="NCBI Taxonomy" id="2810563"/>
    <lineage>
        <taxon>Bacteria</taxon>
        <taxon>Pseudomonadati</taxon>
        <taxon>Thermodesulfobacteriota</taxon>
        <taxon>Desulfovibrionia</taxon>
        <taxon>Desulfovibrionales</taxon>
        <taxon>Desulfovibrionaceae</taxon>
    </lineage>
</organism>
<dbReference type="InterPro" id="IPR007487">
    <property type="entry name" value="ABC_transpt-TYRBP-like"/>
</dbReference>
<dbReference type="InterPro" id="IPR028082">
    <property type="entry name" value="Peripla_BP_I"/>
</dbReference>
<dbReference type="RefSeq" id="WP_229593217.1">
    <property type="nucleotide sequence ID" value="NZ_AP024485.1"/>
</dbReference>
<dbReference type="SUPFAM" id="SSF53822">
    <property type="entry name" value="Periplasmic binding protein-like I"/>
    <property type="match status" value="1"/>
</dbReference>
<protein>
    <submittedName>
        <fullName evidence="2">ABC transporter substrate-binding protein</fullName>
    </submittedName>
</protein>
<dbReference type="PANTHER" id="PTHR35271">
    <property type="entry name" value="ABC TRANSPORTER, SUBSTRATE-BINDING LIPOPROTEIN-RELATED"/>
    <property type="match status" value="1"/>
</dbReference>
<evidence type="ECO:0000313" key="3">
    <source>
        <dbReference type="Proteomes" id="UP001053296"/>
    </source>
</evidence>
<feature type="signal peptide" evidence="1">
    <location>
        <begin position="1"/>
        <end position="20"/>
    </location>
</feature>
<keyword evidence="3" id="KW-1185">Reference proteome</keyword>
<evidence type="ECO:0000313" key="2">
    <source>
        <dbReference type="EMBL" id="BCS87213.1"/>
    </source>
</evidence>
<dbReference type="PANTHER" id="PTHR35271:SF1">
    <property type="entry name" value="ABC TRANSPORTER, SUBSTRATE-BINDING LIPOPROTEIN"/>
    <property type="match status" value="1"/>
</dbReference>
<dbReference type="EMBL" id="AP024485">
    <property type="protein sequence ID" value="BCS87213.1"/>
    <property type="molecule type" value="Genomic_DNA"/>
</dbReference>
<keyword evidence="1" id="KW-0732">Signal</keyword>
<dbReference type="Gene3D" id="3.40.50.2300">
    <property type="match status" value="2"/>
</dbReference>
<dbReference type="Pfam" id="PF04392">
    <property type="entry name" value="ABC_sub_bind"/>
    <property type="match status" value="1"/>
</dbReference>
<reference evidence="2" key="1">
    <citation type="journal article" date="2022" name="Arch. Microbiol.">
        <title>Pseudodesulfovibrio sediminis sp. nov., a mesophilic and neutrophilic sulfate-reducing bacterium isolated from sediment of a brackish lake.</title>
        <authorList>
            <person name="Takahashi A."/>
            <person name="Kojima H."/>
            <person name="Watanabe M."/>
            <person name="Fukui M."/>
        </authorList>
    </citation>
    <scope>NUCLEOTIDE SEQUENCE</scope>
    <source>
        <strain evidence="2">SF6</strain>
    </source>
</reference>